<protein>
    <submittedName>
        <fullName evidence="3">Uncharacterized protein</fullName>
    </submittedName>
</protein>
<feature type="compositionally biased region" description="Low complexity" evidence="1">
    <location>
        <begin position="83"/>
        <end position="104"/>
    </location>
</feature>
<sequence>MFLFNVLADNTNAGNTACEYLHPLIYSIICFLAAIVLILLILLFKMFISMQSAIKRDTIHTRIDTTESTALCQNNALSLSPTSGNGADHSSSTSSGTPDGSLSDVSTSSQRYVSLEDRRKTSDYINVSETAACGLVDFKKWI</sequence>
<name>A0A7J6CK22_9TELE</name>
<keyword evidence="2" id="KW-1133">Transmembrane helix</keyword>
<dbReference type="AlphaFoldDB" id="A0A7J6CK22"/>
<proteinExistence type="predicted"/>
<reference evidence="3 4" key="1">
    <citation type="submission" date="2020-04" db="EMBL/GenBank/DDBJ databases">
        <title>Chromosome-level genome assembly of a cyprinid fish Onychostoma macrolepis by integration of Nanopore Sequencing, Bionano and Hi-C technology.</title>
        <authorList>
            <person name="Wang D."/>
        </authorList>
    </citation>
    <scope>NUCLEOTIDE SEQUENCE [LARGE SCALE GENOMIC DNA]</scope>
    <source>
        <strain evidence="3">SWU-2019</strain>
        <tissue evidence="3">Muscle</tissue>
    </source>
</reference>
<evidence type="ECO:0000313" key="4">
    <source>
        <dbReference type="Proteomes" id="UP000579812"/>
    </source>
</evidence>
<organism evidence="3 4">
    <name type="scientific">Onychostoma macrolepis</name>
    <dbReference type="NCBI Taxonomy" id="369639"/>
    <lineage>
        <taxon>Eukaryota</taxon>
        <taxon>Metazoa</taxon>
        <taxon>Chordata</taxon>
        <taxon>Craniata</taxon>
        <taxon>Vertebrata</taxon>
        <taxon>Euteleostomi</taxon>
        <taxon>Actinopterygii</taxon>
        <taxon>Neopterygii</taxon>
        <taxon>Teleostei</taxon>
        <taxon>Ostariophysi</taxon>
        <taxon>Cypriniformes</taxon>
        <taxon>Cyprinidae</taxon>
        <taxon>Acrossocheilinae</taxon>
        <taxon>Onychostoma</taxon>
    </lineage>
</organism>
<keyword evidence="4" id="KW-1185">Reference proteome</keyword>
<keyword evidence="2" id="KW-0472">Membrane</keyword>
<feature type="transmembrane region" description="Helical" evidence="2">
    <location>
        <begin position="24"/>
        <end position="48"/>
    </location>
</feature>
<evidence type="ECO:0000313" key="3">
    <source>
        <dbReference type="EMBL" id="KAF4107521.1"/>
    </source>
</evidence>
<keyword evidence="2" id="KW-0812">Transmembrane</keyword>
<dbReference type="Proteomes" id="UP000579812">
    <property type="component" value="Unassembled WGS sequence"/>
</dbReference>
<evidence type="ECO:0000256" key="1">
    <source>
        <dbReference type="SAM" id="MobiDB-lite"/>
    </source>
</evidence>
<accession>A0A7J6CK22</accession>
<evidence type="ECO:0000256" key="2">
    <source>
        <dbReference type="SAM" id="Phobius"/>
    </source>
</evidence>
<gene>
    <name evidence="3" type="ORF">G5714_011885</name>
</gene>
<feature type="region of interest" description="Disordered" evidence="1">
    <location>
        <begin position="76"/>
        <end position="110"/>
    </location>
</feature>
<comment type="caution">
    <text evidence="3">The sequence shown here is derived from an EMBL/GenBank/DDBJ whole genome shotgun (WGS) entry which is preliminary data.</text>
</comment>
<dbReference type="EMBL" id="JAAMOB010000011">
    <property type="protein sequence ID" value="KAF4107521.1"/>
    <property type="molecule type" value="Genomic_DNA"/>
</dbReference>